<sequence length="720" mass="74697">MATAPFQLWLDLAPIASAIAVGGTVTVTTSSAHGMTAGAYVQVDGLTAAGTAFNTVAQVATTPSGTAFTYVLGSVSGTATVTAGCLSYDLLNPPINYASGTAREQALIAQLDSLNLSSNGDGSGSSMSLSVMQETTPAGTPWFTLIPDNTRLRLAEKNTGSTPGTADIRFIGLLYAVDSRLTGSGQGSISSLTVGDSNTLLDRLGVFGQTVATKSLQNGAATRASNVTTISFPGRAGVPMHGFKVGQQVKVSGLSGGRNASFNGIFTVASVPDLRSFTYANTGTADTSGGRSFTVTRKSKTTDRLTLTATAAPGNTTNYFNLTSGDTIYVRGISGFAGSGWTSAELTAVRLTANGYFSGDQVNVINAYTIELVLPKPITGTGTFNTGAYLIGTSGQAGPPIVNGQMIVKINAGASEDDAVKQFLTLVNAYKATDYPVQRLFGTSGTAQITGGTAFANAQEVQFPASNLRSALDAIVETYQGNDIKDRRYFLDVNGNLNYSLVDSTTKPTYATAPYAIVTASAGSPNTSTAKATVAPYNLTVTYDHETTKAGMFTIPAVAGASLSQIWSYQDLSNDPETGTAIFSERKGAPVLDAVVDFPTAVKNPGAQIARAAAAYFTERHKPGLTINFELRGAGQAAWNTYGFTSGYAQTGASTFALVSGWRVGQWCEIVAAGLGINGLFRVEQVNWGLEPGSYIQRVQIVANRKPAGDLATNIAGLRG</sequence>
<name>A0A6J7XRC4_9CAUD</name>
<evidence type="ECO:0000313" key="2">
    <source>
        <dbReference type="EMBL" id="CAB4215448.1"/>
    </source>
</evidence>
<dbReference type="EMBL" id="LR797428">
    <property type="protein sequence ID" value="CAB4215448.1"/>
    <property type="molecule type" value="Genomic_DNA"/>
</dbReference>
<organism evidence="3">
    <name type="scientific">uncultured Caudovirales phage</name>
    <dbReference type="NCBI Taxonomy" id="2100421"/>
    <lineage>
        <taxon>Viruses</taxon>
        <taxon>Duplodnaviria</taxon>
        <taxon>Heunggongvirae</taxon>
        <taxon>Uroviricota</taxon>
        <taxon>Caudoviricetes</taxon>
        <taxon>Peduoviridae</taxon>
        <taxon>Maltschvirus</taxon>
        <taxon>Maltschvirus maltsch</taxon>
    </lineage>
</organism>
<gene>
    <name evidence="1" type="ORF">UFOVP1126_22</name>
    <name evidence="2" type="ORF">UFOVP1485_22</name>
    <name evidence="3" type="ORF">UFOVP1573_37</name>
</gene>
<proteinExistence type="predicted"/>
<dbReference type="Gene3D" id="2.40.30.20">
    <property type="match status" value="1"/>
</dbReference>
<accession>A0A6J7XRC4</accession>
<dbReference type="EMBL" id="LR798419">
    <property type="protein sequence ID" value="CAB5230566.1"/>
    <property type="molecule type" value="Genomic_DNA"/>
</dbReference>
<evidence type="ECO:0000313" key="1">
    <source>
        <dbReference type="EMBL" id="CAB4184487.1"/>
    </source>
</evidence>
<protein>
    <submittedName>
        <fullName evidence="3">Uncharacterized protein</fullName>
    </submittedName>
</protein>
<reference evidence="3" key="1">
    <citation type="submission" date="2020-05" db="EMBL/GenBank/DDBJ databases">
        <authorList>
            <person name="Chiriac C."/>
            <person name="Salcher M."/>
            <person name="Ghai R."/>
            <person name="Kavagutti S V."/>
        </authorList>
    </citation>
    <scope>NUCLEOTIDE SEQUENCE</scope>
</reference>
<evidence type="ECO:0000313" key="3">
    <source>
        <dbReference type="EMBL" id="CAB5230566.1"/>
    </source>
</evidence>
<dbReference type="InterPro" id="IPR023366">
    <property type="entry name" value="ATP_synth_asu-like_sf"/>
</dbReference>
<dbReference type="EMBL" id="LR797069">
    <property type="protein sequence ID" value="CAB4184487.1"/>
    <property type="molecule type" value="Genomic_DNA"/>
</dbReference>